<evidence type="ECO:0000256" key="2">
    <source>
        <dbReference type="SAM" id="MobiDB-lite"/>
    </source>
</evidence>
<proteinExistence type="predicted"/>
<feature type="region of interest" description="Disordered" evidence="2">
    <location>
        <begin position="23"/>
        <end position="64"/>
    </location>
</feature>
<reference evidence="4" key="2">
    <citation type="submission" date="2020-11" db="EMBL/GenBank/DDBJ databases">
        <authorList>
            <consortium name="DOE Joint Genome Institute"/>
            <person name="Kuo A."/>
            <person name="Miyauchi S."/>
            <person name="Kiss E."/>
            <person name="Drula E."/>
            <person name="Kohler A."/>
            <person name="Sanchez-Garcia M."/>
            <person name="Andreopoulos B."/>
            <person name="Barry K.W."/>
            <person name="Bonito G."/>
            <person name="Buee M."/>
            <person name="Carver A."/>
            <person name="Chen C."/>
            <person name="Cichocki N."/>
            <person name="Clum A."/>
            <person name="Culley D."/>
            <person name="Crous P.W."/>
            <person name="Fauchery L."/>
            <person name="Girlanda M."/>
            <person name="Hayes R."/>
            <person name="Keri Z."/>
            <person name="Labutti K."/>
            <person name="Lipzen A."/>
            <person name="Lombard V."/>
            <person name="Magnuson J."/>
            <person name="Maillard F."/>
            <person name="Morin E."/>
            <person name="Murat C."/>
            <person name="Nolan M."/>
            <person name="Ohm R."/>
            <person name="Pangilinan J."/>
            <person name="Pereira M."/>
            <person name="Perotto S."/>
            <person name="Peter M."/>
            <person name="Riley R."/>
            <person name="Sitrit Y."/>
            <person name="Stielow B."/>
            <person name="Szollosi G."/>
            <person name="Zifcakova L."/>
            <person name="Stursova M."/>
            <person name="Spatafora J.W."/>
            <person name="Tedersoo L."/>
            <person name="Vaario L.-M."/>
            <person name="Yamada A."/>
            <person name="Yan M."/>
            <person name="Wang P."/>
            <person name="Xu J."/>
            <person name="Bruns T."/>
            <person name="Baldrian P."/>
            <person name="Vilgalys R."/>
            <person name="Henrissat B."/>
            <person name="Grigoriev I.V."/>
            <person name="Hibbett D."/>
            <person name="Nagy L.G."/>
            <person name="Martin F.M."/>
        </authorList>
    </citation>
    <scope>NUCLEOTIDE SEQUENCE</scope>
    <source>
        <strain evidence="4">UH-Tt-Lm1</strain>
    </source>
</reference>
<accession>A0A9P6H8M6</accession>
<evidence type="ECO:0000313" key="4">
    <source>
        <dbReference type="EMBL" id="KAF9781351.1"/>
    </source>
</evidence>
<name>A0A9P6H8M6_9AGAM</name>
<dbReference type="EMBL" id="WIUZ02000014">
    <property type="protein sequence ID" value="KAF9781351.1"/>
    <property type="molecule type" value="Genomic_DNA"/>
</dbReference>
<comment type="caution">
    <text evidence="4">The sequence shown here is derived from an EMBL/GenBank/DDBJ whole genome shotgun (WGS) entry which is preliminary data.</text>
</comment>
<feature type="compositionally biased region" description="Polar residues" evidence="2">
    <location>
        <begin position="23"/>
        <end position="39"/>
    </location>
</feature>
<dbReference type="InterPro" id="IPR006703">
    <property type="entry name" value="G_AIG1"/>
</dbReference>
<protein>
    <submittedName>
        <fullName evidence="4">P-loop containing nucleoside triphosphate hydrolase protein</fullName>
    </submittedName>
</protein>
<dbReference type="InterPro" id="IPR027417">
    <property type="entry name" value="P-loop_NTPase"/>
</dbReference>
<dbReference type="Pfam" id="PF04548">
    <property type="entry name" value="AIG1"/>
    <property type="match status" value="1"/>
</dbReference>
<sequence length="430" mass="48502">MSVPVPGFMMNTSRKIYDEVHSSVKNLQRSTPPSPSTSVGLRRPPPALLSSPKGRTKDRAYVAPSQGSYTPEVKILVMGATGSGKSTISPSFIKFINLVSGSGFDVGKGLRSCTNSVQVAGAFNLDGRRVVLIDTPGFNDTTQSDTEILRTIVAFLGASYEQGDTLAGILYFHRISDLRMSGTQTRNFRMFQNLCGDVALQNVVIVTNMWSRVELEVGQAREAELREDDMFFKPALSRGAKMARHEDTNSSANEIIRLLINNRPLPLQIQKELIEEHKDILETSAGQELNQELNDEIRKHQEDVRNLTEEMEQATRDKDEETRVELENETRRVREQMRRFEEEAQRLESEYRRERGQFQLELAELERERRKGYHCAEYPLQTQPYHFTPTIGLGEQIVDASGRFAEKVVSRGVASVKNLTRSVGKKLSGF</sequence>
<dbReference type="GO" id="GO:0005525">
    <property type="term" value="F:GTP binding"/>
    <property type="evidence" value="ECO:0007669"/>
    <property type="project" value="InterPro"/>
</dbReference>
<keyword evidence="5" id="KW-1185">Reference proteome</keyword>
<keyword evidence="4" id="KW-0378">Hydrolase</keyword>
<evidence type="ECO:0000313" key="5">
    <source>
        <dbReference type="Proteomes" id="UP000736335"/>
    </source>
</evidence>
<reference evidence="4" key="1">
    <citation type="journal article" date="2020" name="Nat. Commun.">
        <title>Large-scale genome sequencing of mycorrhizal fungi provides insights into the early evolution of symbiotic traits.</title>
        <authorList>
            <person name="Miyauchi S."/>
            <person name="Kiss E."/>
            <person name="Kuo A."/>
            <person name="Drula E."/>
            <person name="Kohler A."/>
            <person name="Sanchez-Garcia M."/>
            <person name="Morin E."/>
            <person name="Andreopoulos B."/>
            <person name="Barry K.W."/>
            <person name="Bonito G."/>
            <person name="Buee M."/>
            <person name="Carver A."/>
            <person name="Chen C."/>
            <person name="Cichocki N."/>
            <person name="Clum A."/>
            <person name="Culley D."/>
            <person name="Crous P.W."/>
            <person name="Fauchery L."/>
            <person name="Girlanda M."/>
            <person name="Hayes R.D."/>
            <person name="Keri Z."/>
            <person name="LaButti K."/>
            <person name="Lipzen A."/>
            <person name="Lombard V."/>
            <person name="Magnuson J."/>
            <person name="Maillard F."/>
            <person name="Murat C."/>
            <person name="Nolan M."/>
            <person name="Ohm R.A."/>
            <person name="Pangilinan J."/>
            <person name="Pereira M.F."/>
            <person name="Perotto S."/>
            <person name="Peter M."/>
            <person name="Pfister S."/>
            <person name="Riley R."/>
            <person name="Sitrit Y."/>
            <person name="Stielow J.B."/>
            <person name="Szollosi G."/>
            <person name="Zifcakova L."/>
            <person name="Stursova M."/>
            <person name="Spatafora J.W."/>
            <person name="Tedersoo L."/>
            <person name="Vaario L.M."/>
            <person name="Yamada A."/>
            <person name="Yan M."/>
            <person name="Wang P."/>
            <person name="Xu J."/>
            <person name="Bruns T."/>
            <person name="Baldrian P."/>
            <person name="Vilgalys R."/>
            <person name="Dunand C."/>
            <person name="Henrissat B."/>
            <person name="Grigoriev I.V."/>
            <person name="Hibbett D."/>
            <person name="Nagy L.G."/>
            <person name="Martin F.M."/>
        </authorList>
    </citation>
    <scope>NUCLEOTIDE SEQUENCE</scope>
    <source>
        <strain evidence="4">UH-Tt-Lm1</strain>
    </source>
</reference>
<evidence type="ECO:0000259" key="3">
    <source>
        <dbReference type="Pfam" id="PF04548"/>
    </source>
</evidence>
<organism evidence="4 5">
    <name type="scientific">Thelephora terrestris</name>
    <dbReference type="NCBI Taxonomy" id="56493"/>
    <lineage>
        <taxon>Eukaryota</taxon>
        <taxon>Fungi</taxon>
        <taxon>Dikarya</taxon>
        <taxon>Basidiomycota</taxon>
        <taxon>Agaricomycotina</taxon>
        <taxon>Agaricomycetes</taxon>
        <taxon>Thelephorales</taxon>
        <taxon>Thelephoraceae</taxon>
        <taxon>Thelephora</taxon>
    </lineage>
</organism>
<dbReference type="OrthoDB" id="8954335at2759"/>
<feature type="domain" description="AIG1-type G" evidence="3">
    <location>
        <begin position="74"/>
        <end position="206"/>
    </location>
</feature>
<dbReference type="SUPFAM" id="SSF52540">
    <property type="entry name" value="P-loop containing nucleoside triphosphate hydrolases"/>
    <property type="match status" value="1"/>
</dbReference>
<dbReference type="Gene3D" id="3.40.50.300">
    <property type="entry name" value="P-loop containing nucleotide triphosphate hydrolases"/>
    <property type="match status" value="1"/>
</dbReference>
<gene>
    <name evidence="4" type="ORF">BJ322DRAFT_1023397</name>
</gene>
<keyword evidence="1" id="KW-0547">Nucleotide-binding</keyword>
<dbReference type="Proteomes" id="UP000736335">
    <property type="component" value="Unassembled WGS sequence"/>
</dbReference>
<dbReference type="AlphaFoldDB" id="A0A9P6H8M6"/>
<dbReference type="GO" id="GO:0016787">
    <property type="term" value="F:hydrolase activity"/>
    <property type="evidence" value="ECO:0007669"/>
    <property type="project" value="UniProtKB-KW"/>
</dbReference>
<evidence type="ECO:0000256" key="1">
    <source>
        <dbReference type="ARBA" id="ARBA00022741"/>
    </source>
</evidence>
<feature type="region of interest" description="Disordered" evidence="2">
    <location>
        <begin position="310"/>
        <end position="329"/>
    </location>
</feature>